<keyword evidence="5" id="KW-0813">Transport</keyword>
<dbReference type="Pfam" id="PF13847">
    <property type="entry name" value="Methyltransf_31"/>
    <property type="match status" value="1"/>
</dbReference>
<keyword evidence="2 5" id="KW-0489">Methyltransferase</keyword>
<comment type="function">
    <text evidence="5">S-adenosyl-L-methionine-dependent protein-lysine N-methyltransferase that mono- and dimethylates elongation factor 1-alpha at 'Lys-316'. May play a role in intracellular transport.</text>
</comment>
<evidence type="ECO:0000256" key="3">
    <source>
        <dbReference type="ARBA" id="ARBA00022679"/>
    </source>
</evidence>
<comment type="subcellular location">
    <subcellularLocation>
        <location evidence="5">Cytoplasm</location>
    </subcellularLocation>
</comment>
<proteinExistence type="inferred from homology"/>
<dbReference type="InterPro" id="IPR026635">
    <property type="entry name" value="Efm4/METTL10"/>
</dbReference>
<dbReference type="EC" id="2.1.1.-" evidence="5"/>
<dbReference type="Proteomes" id="UP000697297">
    <property type="component" value="Unassembled WGS sequence"/>
</dbReference>
<feature type="domain" description="Methyltransferase" evidence="6">
    <location>
        <begin position="150"/>
        <end position="303"/>
    </location>
</feature>
<dbReference type="HAMAP" id="MF_03188">
    <property type="entry name" value="Methyltr_EFM4"/>
    <property type="match status" value="1"/>
</dbReference>
<evidence type="ECO:0000256" key="1">
    <source>
        <dbReference type="ARBA" id="ARBA00022490"/>
    </source>
</evidence>
<evidence type="ECO:0000256" key="5">
    <source>
        <dbReference type="HAMAP-Rule" id="MF_03188"/>
    </source>
</evidence>
<comment type="caution">
    <text evidence="7">The sequence shown here is derived from an EMBL/GenBank/DDBJ whole genome shotgun (WGS) entry which is preliminary data.</text>
</comment>
<organism evidence="7 8">
    <name type="scientific">Ogataea haglerorum</name>
    <dbReference type="NCBI Taxonomy" id="1937702"/>
    <lineage>
        <taxon>Eukaryota</taxon>
        <taxon>Fungi</taxon>
        <taxon>Dikarya</taxon>
        <taxon>Ascomycota</taxon>
        <taxon>Saccharomycotina</taxon>
        <taxon>Pichiomycetes</taxon>
        <taxon>Pichiales</taxon>
        <taxon>Pichiaceae</taxon>
        <taxon>Ogataea</taxon>
    </lineage>
</organism>
<dbReference type="PANTHER" id="PTHR12843:SF5">
    <property type="entry name" value="EEF1A LYSINE METHYLTRANSFERASE 2"/>
    <property type="match status" value="1"/>
</dbReference>
<evidence type="ECO:0000313" key="7">
    <source>
        <dbReference type="EMBL" id="KAG7767310.1"/>
    </source>
</evidence>
<comment type="similarity">
    <text evidence="5">Belongs to the class I-like SAM-binding methyltransferase superfamily. EFM4 family.</text>
</comment>
<dbReference type="EMBL" id="JAHLUN010000003">
    <property type="protein sequence ID" value="KAG7767310.1"/>
    <property type="molecule type" value="Genomic_DNA"/>
</dbReference>
<reference evidence="7 8" key="1">
    <citation type="journal article" date="2021" name="G3 (Bethesda)">
        <title>Genomic diversity, chromosomal rearrangements, and interspecies hybridization in the ogataea polymorpha species complex.</title>
        <authorList>
            <person name="Hanson S.J."/>
            <person name="Cinneide E.O."/>
            <person name="Salzberg L.I."/>
            <person name="Wolfe K.H."/>
            <person name="McGowan J."/>
            <person name="Fitzpatrick D.A."/>
            <person name="Matlin K."/>
        </authorList>
    </citation>
    <scope>NUCLEOTIDE SEQUENCE [LARGE SCALE GENOMIC DNA]</scope>
    <source>
        <strain evidence="7">81-436-3</strain>
    </source>
</reference>
<evidence type="ECO:0000256" key="4">
    <source>
        <dbReference type="ARBA" id="ARBA00022691"/>
    </source>
</evidence>
<dbReference type="CDD" id="cd02440">
    <property type="entry name" value="AdoMet_MTases"/>
    <property type="match status" value="1"/>
</dbReference>
<dbReference type="PANTHER" id="PTHR12843">
    <property type="entry name" value="PROTEIN-LYSINE N-METHYLTRANSFERASE METTL10"/>
    <property type="match status" value="1"/>
</dbReference>
<evidence type="ECO:0000259" key="6">
    <source>
        <dbReference type="Pfam" id="PF13847"/>
    </source>
</evidence>
<evidence type="ECO:0000313" key="8">
    <source>
        <dbReference type="Proteomes" id="UP000697297"/>
    </source>
</evidence>
<dbReference type="InterPro" id="IPR029063">
    <property type="entry name" value="SAM-dependent_MTases_sf"/>
</dbReference>
<sequence length="317" mass="35983">MFGLLISEKYIPTPSTIPRIPLPNGERAYRESTSFGVTRSDAERRGQKGNYFQHRRASRGKQALLGRRSPQYAFRCGFLLRRSTQFFFLLERMDTTKLNHSKLGTKEYWDNFYKLEKENFAENPEDTGECWFADAGAEERIVDFVFSNLDPNVSICDLGTGNGHLLFEILQEGWKGQLVGVDYSEASVQFAKTIAETHDLDVKFYQSDILNLEDQFLKTNAGNFDLVLDKGTLDAIALSDNLYDGKTGQEVYPDTVKMLLKKNAVLLVTSCNFTQDELIKVITASDNFEVWKTIDYPVFEFGGVKGSAICTVAFKRK</sequence>
<dbReference type="SUPFAM" id="SSF53335">
    <property type="entry name" value="S-adenosyl-L-methionine-dependent methyltransferases"/>
    <property type="match status" value="1"/>
</dbReference>
<keyword evidence="4 5" id="KW-0949">S-adenosyl-L-methionine</keyword>
<keyword evidence="1 5" id="KW-0963">Cytoplasm</keyword>
<dbReference type="Gene3D" id="3.40.50.150">
    <property type="entry name" value="Vaccinia Virus protein VP39"/>
    <property type="match status" value="1"/>
</dbReference>
<dbReference type="InterPro" id="IPR025714">
    <property type="entry name" value="Methyltranfer_dom"/>
</dbReference>
<evidence type="ECO:0000256" key="2">
    <source>
        <dbReference type="ARBA" id="ARBA00022603"/>
    </source>
</evidence>
<keyword evidence="3 5" id="KW-0808">Transferase</keyword>
<name>A0ABQ7RK45_9ASCO</name>
<protein>
    <recommendedName>
        <fullName evidence="5">Protein-lysine N-methyltransferase EFM4</fullName>
        <ecNumber evidence="5">2.1.1.-</ecNumber>
    </recommendedName>
    <alternativeName>
        <fullName evidence="5">Elongation factor methyltransferase 4</fullName>
    </alternativeName>
</protein>
<accession>A0ABQ7RK45</accession>
<gene>
    <name evidence="5" type="primary">EFM4</name>
    <name evidence="7" type="ORF">KL946_001409</name>
</gene>
<keyword evidence="8" id="KW-1185">Reference proteome</keyword>